<dbReference type="EMBL" id="KZ613948">
    <property type="protein sequence ID" value="PMD38394.1"/>
    <property type="molecule type" value="Genomic_DNA"/>
</dbReference>
<proteinExistence type="predicted"/>
<feature type="compositionally biased region" description="Basic and acidic residues" evidence="1">
    <location>
        <begin position="302"/>
        <end position="313"/>
    </location>
</feature>
<evidence type="ECO:0000313" key="2">
    <source>
        <dbReference type="EMBL" id="PMD38394.1"/>
    </source>
</evidence>
<evidence type="ECO:0000313" key="3">
    <source>
        <dbReference type="Proteomes" id="UP000235786"/>
    </source>
</evidence>
<gene>
    <name evidence="2" type="ORF">L207DRAFT_635746</name>
</gene>
<protein>
    <recommendedName>
        <fullName evidence="4">GST N-terminal domain-containing protein</fullName>
    </recommendedName>
</protein>
<dbReference type="AlphaFoldDB" id="A0A2J6RIN8"/>
<name>A0A2J6RIN8_HYAVF</name>
<keyword evidence="3" id="KW-1185">Reference proteome</keyword>
<sequence>MSTQNTIKTAQPSLILYHHQYSLASLIARFCVEIAKASHPQAKGIFTEVEAKLDGRGRPLPADLGTNSTGAIPSLVYPASGTSISSSIDIANHLAQTKFPKLIPTAHKAEIEPLLRQRNVFEQDILLLSYARSPFETLPLIGDLATQRRNEFYRNSYEYKVALPEKLKRKRADLADAFAFPELHQAQDRVQSWLKAVYMIWSRHSKPGKSAWLFGTRDGTALDAHAAALIHRLVDIARLELVPLDLIWWAGATFKNPMWQQISKGGGTMDWVGRESLVEKTYEPKADADKVSKFGAIGSGRTDEGKLLQRNTDDPSDYEVLGSRGLLEGSVGCK</sequence>
<organism evidence="2 3">
    <name type="scientific">Hyaloscypha variabilis (strain UAMH 11265 / GT02V1 / F)</name>
    <name type="common">Meliniomyces variabilis</name>
    <dbReference type="NCBI Taxonomy" id="1149755"/>
    <lineage>
        <taxon>Eukaryota</taxon>
        <taxon>Fungi</taxon>
        <taxon>Dikarya</taxon>
        <taxon>Ascomycota</taxon>
        <taxon>Pezizomycotina</taxon>
        <taxon>Leotiomycetes</taxon>
        <taxon>Helotiales</taxon>
        <taxon>Hyaloscyphaceae</taxon>
        <taxon>Hyaloscypha</taxon>
        <taxon>Hyaloscypha variabilis</taxon>
    </lineage>
</organism>
<dbReference type="Proteomes" id="UP000235786">
    <property type="component" value="Unassembled WGS sequence"/>
</dbReference>
<evidence type="ECO:0008006" key="4">
    <source>
        <dbReference type="Google" id="ProtNLM"/>
    </source>
</evidence>
<accession>A0A2J6RIN8</accession>
<dbReference type="OrthoDB" id="412788at2759"/>
<feature type="region of interest" description="Disordered" evidence="1">
    <location>
        <begin position="302"/>
        <end position="321"/>
    </location>
</feature>
<evidence type="ECO:0000256" key="1">
    <source>
        <dbReference type="SAM" id="MobiDB-lite"/>
    </source>
</evidence>
<reference evidence="2 3" key="1">
    <citation type="submission" date="2016-04" db="EMBL/GenBank/DDBJ databases">
        <title>A degradative enzymes factory behind the ericoid mycorrhizal symbiosis.</title>
        <authorList>
            <consortium name="DOE Joint Genome Institute"/>
            <person name="Martino E."/>
            <person name="Morin E."/>
            <person name="Grelet G."/>
            <person name="Kuo A."/>
            <person name="Kohler A."/>
            <person name="Daghino S."/>
            <person name="Barry K."/>
            <person name="Choi C."/>
            <person name="Cichocki N."/>
            <person name="Clum A."/>
            <person name="Copeland A."/>
            <person name="Hainaut M."/>
            <person name="Haridas S."/>
            <person name="Labutti K."/>
            <person name="Lindquist E."/>
            <person name="Lipzen A."/>
            <person name="Khouja H.-R."/>
            <person name="Murat C."/>
            <person name="Ohm R."/>
            <person name="Olson A."/>
            <person name="Spatafora J."/>
            <person name="Veneault-Fourrey C."/>
            <person name="Henrissat B."/>
            <person name="Grigoriev I."/>
            <person name="Martin F."/>
            <person name="Perotto S."/>
        </authorList>
    </citation>
    <scope>NUCLEOTIDE SEQUENCE [LARGE SCALE GENOMIC DNA]</scope>
    <source>
        <strain evidence="2 3">F</strain>
    </source>
</reference>